<dbReference type="InParanoid" id="W7X9M2"/>
<evidence type="ECO:0000313" key="2">
    <source>
        <dbReference type="Proteomes" id="UP000009168"/>
    </source>
</evidence>
<dbReference type="AlphaFoldDB" id="W7X9M2"/>
<proteinExistence type="predicted"/>
<keyword evidence="2" id="KW-1185">Reference proteome</keyword>
<sequence length="138" mass="16287">MSVQDLLLFQKYLLSKNRLIFKSIYSIFQSALQNQTPSISCQIQDTVSFLSFCKFKIIINLLQSIQMQKILNCLKHQLQSIINLQSRKKYKKIKLKTYLLAIYYSRKQSVIHIRKQFKQQLVLKILSQININGIGFKI</sequence>
<dbReference type="KEGG" id="tet:TTHERM_000339879"/>
<protein>
    <submittedName>
        <fullName evidence="1">Uncharacterized protein</fullName>
    </submittedName>
</protein>
<gene>
    <name evidence="1" type="ORF">TTHERM_000339879</name>
</gene>
<dbReference type="Proteomes" id="UP000009168">
    <property type="component" value="Unassembled WGS sequence"/>
</dbReference>
<accession>W7X9M2</accession>
<reference evidence="2" key="1">
    <citation type="journal article" date="2006" name="PLoS Biol.">
        <title>Macronuclear genome sequence of the ciliate Tetrahymena thermophila, a model eukaryote.</title>
        <authorList>
            <person name="Eisen J.A."/>
            <person name="Coyne R.S."/>
            <person name="Wu M."/>
            <person name="Wu D."/>
            <person name="Thiagarajan M."/>
            <person name="Wortman J.R."/>
            <person name="Badger J.H."/>
            <person name="Ren Q."/>
            <person name="Amedeo P."/>
            <person name="Jones K.M."/>
            <person name="Tallon L.J."/>
            <person name="Delcher A.L."/>
            <person name="Salzberg S.L."/>
            <person name="Silva J.C."/>
            <person name="Haas B.J."/>
            <person name="Majoros W.H."/>
            <person name="Farzad M."/>
            <person name="Carlton J.M."/>
            <person name="Smith R.K. Jr."/>
            <person name="Garg J."/>
            <person name="Pearlman R.E."/>
            <person name="Karrer K.M."/>
            <person name="Sun L."/>
            <person name="Manning G."/>
            <person name="Elde N.C."/>
            <person name="Turkewitz A.P."/>
            <person name="Asai D.J."/>
            <person name="Wilkes D.E."/>
            <person name="Wang Y."/>
            <person name="Cai H."/>
            <person name="Collins K."/>
            <person name="Stewart B.A."/>
            <person name="Lee S.R."/>
            <person name="Wilamowska K."/>
            <person name="Weinberg Z."/>
            <person name="Ruzzo W.L."/>
            <person name="Wloga D."/>
            <person name="Gaertig J."/>
            <person name="Frankel J."/>
            <person name="Tsao C.-C."/>
            <person name="Gorovsky M.A."/>
            <person name="Keeling P.J."/>
            <person name="Waller R.F."/>
            <person name="Patron N.J."/>
            <person name="Cherry J.M."/>
            <person name="Stover N.A."/>
            <person name="Krieger C.J."/>
            <person name="del Toro C."/>
            <person name="Ryder H.F."/>
            <person name="Williamson S.C."/>
            <person name="Barbeau R.A."/>
            <person name="Hamilton E.P."/>
            <person name="Orias E."/>
        </authorList>
    </citation>
    <scope>NUCLEOTIDE SEQUENCE [LARGE SCALE GENOMIC DNA]</scope>
    <source>
        <strain evidence="2">SB210</strain>
    </source>
</reference>
<dbReference type="EMBL" id="GG662666">
    <property type="protein sequence ID" value="EWS74042.1"/>
    <property type="molecule type" value="Genomic_DNA"/>
</dbReference>
<evidence type="ECO:0000313" key="1">
    <source>
        <dbReference type="EMBL" id="EWS74042.1"/>
    </source>
</evidence>
<organism evidence="1 2">
    <name type="scientific">Tetrahymena thermophila (strain SB210)</name>
    <dbReference type="NCBI Taxonomy" id="312017"/>
    <lineage>
        <taxon>Eukaryota</taxon>
        <taxon>Sar</taxon>
        <taxon>Alveolata</taxon>
        <taxon>Ciliophora</taxon>
        <taxon>Intramacronucleata</taxon>
        <taxon>Oligohymenophorea</taxon>
        <taxon>Hymenostomatida</taxon>
        <taxon>Tetrahymenina</taxon>
        <taxon>Tetrahymenidae</taxon>
        <taxon>Tetrahymena</taxon>
    </lineage>
</organism>
<name>W7X9M2_TETTS</name>
<dbReference type="RefSeq" id="XP_012653441.1">
    <property type="nucleotide sequence ID" value="XM_012797987.1"/>
</dbReference>
<dbReference type="GeneID" id="24438500"/>